<accession>A0A0V1DS62</accession>
<gene>
    <name evidence="1" type="ORF">T4D_15666</name>
</gene>
<dbReference type="AlphaFoldDB" id="A0A0V1DS62"/>
<name>A0A0V1DS62_TRIPS</name>
<evidence type="ECO:0000313" key="2">
    <source>
        <dbReference type="Proteomes" id="UP000054995"/>
    </source>
</evidence>
<evidence type="ECO:0000313" key="1">
    <source>
        <dbReference type="EMBL" id="KRY64416.1"/>
    </source>
</evidence>
<organism evidence="1 2">
    <name type="scientific">Trichinella pseudospiralis</name>
    <name type="common">Parasitic roundworm</name>
    <dbReference type="NCBI Taxonomy" id="6337"/>
    <lineage>
        <taxon>Eukaryota</taxon>
        <taxon>Metazoa</taxon>
        <taxon>Ecdysozoa</taxon>
        <taxon>Nematoda</taxon>
        <taxon>Enoplea</taxon>
        <taxon>Dorylaimia</taxon>
        <taxon>Trichinellida</taxon>
        <taxon>Trichinellidae</taxon>
        <taxon>Trichinella</taxon>
    </lineage>
</organism>
<protein>
    <submittedName>
        <fullName evidence="1">Uncharacterized protein</fullName>
    </submittedName>
</protein>
<comment type="caution">
    <text evidence="1">The sequence shown here is derived from an EMBL/GenBank/DDBJ whole genome shotgun (WGS) entry which is preliminary data.</text>
</comment>
<dbReference type="EMBL" id="JYDT01001542">
    <property type="protein sequence ID" value="KRY64416.1"/>
    <property type="molecule type" value="Genomic_DNA"/>
</dbReference>
<keyword evidence="2" id="KW-1185">Reference proteome</keyword>
<reference evidence="1 2" key="1">
    <citation type="submission" date="2015-01" db="EMBL/GenBank/DDBJ databases">
        <title>Evolution of Trichinella species and genotypes.</title>
        <authorList>
            <person name="Korhonen P.K."/>
            <person name="Edoardo P."/>
            <person name="Giuseppe L.R."/>
            <person name="Gasser R.B."/>
        </authorList>
    </citation>
    <scope>NUCLEOTIDE SEQUENCE [LARGE SCALE GENOMIC DNA]</scope>
    <source>
        <strain evidence="1">ISS470</strain>
    </source>
</reference>
<sequence length="42" mass="4929">MFCKRFSQSSPYTSVFPPNEFKDRNAIFKIIPIDITFLTQSL</sequence>
<dbReference type="Proteomes" id="UP000054995">
    <property type="component" value="Unassembled WGS sequence"/>
</dbReference>
<proteinExistence type="predicted"/>